<evidence type="ECO:0000313" key="4">
    <source>
        <dbReference type="EMBL" id="ODV61959.1"/>
    </source>
</evidence>
<dbReference type="Gene3D" id="3.80.10.10">
    <property type="entry name" value="Ribonuclease Inhibitor"/>
    <property type="match status" value="3"/>
</dbReference>
<dbReference type="RefSeq" id="XP_020048266.1">
    <property type="nucleotide sequence ID" value="XM_020191697.1"/>
</dbReference>
<feature type="compositionally biased region" description="Acidic residues" evidence="3">
    <location>
        <begin position="525"/>
        <end position="537"/>
    </location>
</feature>
<dbReference type="PROSITE" id="PS51450">
    <property type="entry name" value="LRR"/>
    <property type="match status" value="5"/>
</dbReference>
<sequence length="797" mass="92779">MDLFPKELIQGAVEAGAALKLYNSVFIHLTRYIEYNSFRVRNKHLYNSIDSNNEDEDDEEEEEDNDDDDDDKEDNNNEDDGDDDNNIFDLFDNHYDKKLDVSKDSLYFKAPDFIKLNSEDTKCIQNYTILLNFFELNQQTCNLFSDILKKTENLKKINLIISGKDNRLCKDNYESLKHKCDIWNKLIKLLILLNSNSLKQIIIYSKAFSINVSNHFWFLNQLTESEDQNYSVKNTNVFLKFESFNKCSSLFKEQKSTYMTQLTENNEHSDGYIDETKINLDEFPIDNDIFFKELNSFMRFSIDFLSFASELKIKHFSPSLKMKTVRFLGHSLDNIENLTNEAEFTGLDLSRNNIYNISCLSQLVNLKTLNFSHNKIEDISPLSNLNNLRSLNLSNNENIVLCVNRDNQNQDEIGREDQDQIQVQVQNNNPNNHDDYRQNGDNQVIINDNDNKTTNSSPSTSFETILIDGVNGLLNNNAQTNNIAQTDNIYYDRGVNHATFNNLDNFNLINEDQNNNPNNHQNYQENEDNEGEEEGENSNDNTSQLIEFFGEFQFNQQLRFGKVEVLSFTSVEPISKLILLKDLNLSGNYLSEVSCLRDLVLLTDLNLNNNQIIGIKFISYLKNLKTLSFSSNRIENIDSLSELKELVYLEGNNNLIKNVQKTLFSSKNAKNFQNLKNVNFSANRIENLNNIYIPKNIKYFDFSWNKVNNFSIENPQNLSKLKIIKLNDNQLIELKNFEIPNNVWRVFIQSNKLRDFSIKFNENQLKLRSLDLSYNQLINRNQMNIPSNVKVNLSHNL</sequence>
<protein>
    <submittedName>
        <fullName evidence="4">L domain-like protein</fullName>
    </submittedName>
</protein>
<dbReference type="OrthoDB" id="266138at2759"/>
<name>A0A1D2VK39_9ASCO</name>
<reference evidence="5" key="1">
    <citation type="submission" date="2016-05" db="EMBL/GenBank/DDBJ databases">
        <title>Comparative genomics of biotechnologically important yeasts.</title>
        <authorList>
            <consortium name="DOE Joint Genome Institute"/>
            <person name="Riley R."/>
            <person name="Haridas S."/>
            <person name="Wolfe K.H."/>
            <person name="Lopes M.R."/>
            <person name="Hittinger C.T."/>
            <person name="Goker M."/>
            <person name="Salamov A."/>
            <person name="Wisecaver J."/>
            <person name="Long T.M."/>
            <person name="Aerts A.L."/>
            <person name="Barry K."/>
            <person name="Choi C."/>
            <person name="Clum A."/>
            <person name="Coughlan A.Y."/>
            <person name="Deshpande S."/>
            <person name="Douglass A.P."/>
            <person name="Hanson S.J."/>
            <person name="Klenk H.-P."/>
            <person name="Labutti K."/>
            <person name="Lapidus A."/>
            <person name="Lindquist E."/>
            <person name="Lipzen A."/>
            <person name="Meier-Kolthoff J.P."/>
            <person name="Ohm R.A."/>
            <person name="Otillar R.P."/>
            <person name="Pangilinan J."/>
            <person name="Peng Y."/>
            <person name="Rokas A."/>
            <person name="Rosa C.A."/>
            <person name="Scheuner C."/>
            <person name="Sibirny A.A."/>
            <person name="Slot J.C."/>
            <person name="Stielow J.B."/>
            <person name="Sun H."/>
            <person name="Kurtzman C.P."/>
            <person name="Blackwell M."/>
            <person name="Grigoriev I.V."/>
            <person name="Jeffries T.W."/>
        </authorList>
    </citation>
    <scope>NUCLEOTIDE SEQUENCE [LARGE SCALE GENOMIC DNA]</scope>
    <source>
        <strain evidence="5">DSM 1968</strain>
    </source>
</reference>
<dbReference type="SUPFAM" id="SSF52058">
    <property type="entry name" value="L domain-like"/>
    <property type="match status" value="2"/>
</dbReference>
<feature type="region of interest" description="Disordered" evidence="3">
    <location>
        <begin position="49"/>
        <end position="86"/>
    </location>
</feature>
<dbReference type="Proteomes" id="UP000095038">
    <property type="component" value="Unassembled WGS sequence"/>
</dbReference>
<dbReference type="InParanoid" id="A0A1D2VK39"/>
<dbReference type="Pfam" id="PF12799">
    <property type="entry name" value="LRR_4"/>
    <property type="match status" value="2"/>
</dbReference>
<feature type="compositionally biased region" description="Low complexity" evidence="3">
    <location>
        <begin position="509"/>
        <end position="524"/>
    </location>
</feature>
<dbReference type="GeneID" id="30965333"/>
<dbReference type="InterPro" id="IPR001611">
    <property type="entry name" value="Leu-rich_rpt"/>
</dbReference>
<dbReference type="EMBL" id="KV454478">
    <property type="protein sequence ID" value="ODV61959.1"/>
    <property type="molecule type" value="Genomic_DNA"/>
</dbReference>
<dbReference type="PANTHER" id="PTHR46652:SF3">
    <property type="entry name" value="LEUCINE-RICH REPEAT-CONTAINING PROTEIN 9"/>
    <property type="match status" value="1"/>
</dbReference>
<evidence type="ECO:0000256" key="3">
    <source>
        <dbReference type="SAM" id="MobiDB-lite"/>
    </source>
</evidence>
<dbReference type="InterPro" id="IPR032675">
    <property type="entry name" value="LRR_dom_sf"/>
</dbReference>
<evidence type="ECO:0000256" key="1">
    <source>
        <dbReference type="ARBA" id="ARBA00022614"/>
    </source>
</evidence>
<dbReference type="InterPro" id="IPR025875">
    <property type="entry name" value="Leu-rich_rpt_4"/>
</dbReference>
<accession>A0A1D2VK39</accession>
<keyword evidence="5" id="KW-1185">Reference proteome</keyword>
<dbReference type="PANTHER" id="PTHR46652">
    <property type="entry name" value="LEUCINE-RICH REPEAT AND IQ DOMAIN-CONTAINING PROTEIN 1-RELATED"/>
    <property type="match status" value="1"/>
</dbReference>
<dbReference type="STRING" id="1344418.A0A1D2VK39"/>
<feature type="region of interest" description="Disordered" evidence="3">
    <location>
        <begin position="509"/>
        <end position="540"/>
    </location>
</feature>
<evidence type="ECO:0000256" key="2">
    <source>
        <dbReference type="ARBA" id="ARBA00022737"/>
    </source>
</evidence>
<dbReference type="SMART" id="SM00369">
    <property type="entry name" value="LRR_TYP"/>
    <property type="match status" value="5"/>
</dbReference>
<feature type="compositionally biased region" description="Acidic residues" evidence="3">
    <location>
        <begin position="52"/>
        <end position="86"/>
    </location>
</feature>
<organism evidence="4 5">
    <name type="scientific">Ascoidea rubescens DSM 1968</name>
    <dbReference type="NCBI Taxonomy" id="1344418"/>
    <lineage>
        <taxon>Eukaryota</taxon>
        <taxon>Fungi</taxon>
        <taxon>Dikarya</taxon>
        <taxon>Ascomycota</taxon>
        <taxon>Saccharomycotina</taxon>
        <taxon>Saccharomycetes</taxon>
        <taxon>Ascoideaceae</taxon>
        <taxon>Ascoidea</taxon>
    </lineage>
</organism>
<dbReference type="InterPro" id="IPR050836">
    <property type="entry name" value="SDS22/Internalin_LRR"/>
</dbReference>
<dbReference type="InterPro" id="IPR003591">
    <property type="entry name" value="Leu-rich_rpt_typical-subtyp"/>
</dbReference>
<keyword evidence="1" id="KW-0433">Leucine-rich repeat</keyword>
<evidence type="ECO:0000313" key="5">
    <source>
        <dbReference type="Proteomes" id="UP000095038"/>
    </source>
</evidence>
<keyword evidence="2" id="KW-0677">Repeat</keyword>
<dbReference type="AlphaFoldDB" id="A0A1D2VK39"/>
<gene>
    <name evidence="4" type="ORF">ASCRUDRAFT_69670</name>
</gene>
<dbReference type="SMART" id="SM00365">
    <property type="entry name" value="LRR_SD22"/>
    <property type="match status" value="4"/>
</dbReference>
<proteinExistence type="predicted"/>